<evidence type="ECO:0000259" key="10">
    <source>
        <dbReference type="PROSITE" id="PS51123"/>
    </source>
</evidence>
<dbReference type="AlphaFoldDB" id="A0A1F7RCE1"/>
<evidence type="ECO:0000256" key="9">
    <source>
        <dbReference type="SAM" id="MobiDB-lite"/>
    </source>
</evidence>
<sequence length="193" mass="21591">MKKGIFGWRVLLLGLILLITPLVVFYGCAKKQVVKQEASQEAQAAGAPEAGSETKEGKEGLPAEEKLEEESLKGDALVAKLQEQLLDINFEFDQFTLTDKSREKLTKNASTLSEYPDINILIEGHCDERGTEEYNLALGERRAETARQYLVTLGINASRISTISYGEEKPLDPEHNEIAWAKNRRDHFVIVSK</sequence>
<name>A0A1F7RCE1_9BACT</name>
<feature type="region of interest" description="Disordered" evidence="9">
    <location>
        <begin position="43"/>
        <end position="66"/>
    </location>
</feature>
<dbReference type="Gene3D" id="3.30.1330.60">
    <property type="entry name" value="OmpA-like domain"/>
    <property type="match status" value="1"/>
</dbReference>
<dbReference type="GO" id="GO:0009279">
    <property type="term" value="C:cell outer membrane"/>
    <property type="evidence" value="ECO:0007669"/>
    <property type="project" value="UniProtKB-SubCell"/>
</dbReference>
<dbReference type="Pfam" id="PF00691">
    <property type="entry name" value="OmpA"/>
    <property type="match status" value="1"/>
</dbReference>
<comment type="similarity">
    <text evidence="8">Belongs to the Pal lipoprotein family.</text>
</comment>
<keyword evidence="7" id="KW-0131">Cell cycle</keyword>
<evidence type="ECO:0000256" key="3">
    <source>
        <dbReference type="ARBA" id="ARBA00023136"/>
    </source>
</evidence>
<keyword evidence="2 8" id="KW-0732">Signal</keyword>
<organism evidence="11 12">
    <name type="scientific">Candidatus Schekmanbacteria bacterium GWA2_38_11</name>
    <dbReference type="NCBI Taxonomy" id="1817876"/>
    <lineage>
        <taxon>Bacteria</taxon>
        <taxon>Candidatus Schekmaniibacteriota</taxon>
    </lineage>
</organism>
<comment type="subcellular location">
    <subcellularLocation>
        <location evidence="8">Cell outer membrane</location>
        <topology evidence="8">Lipid-anchor</topology>
    </subcellularLocation>
</comment>
<dbReference type="PROSITE" id="PS51257">
    <property type="entry name" value="PROKAR_LIPOPROTEIN"/>
    <property type="match status" value="1"/>
</dbReference>
<comment type="caution">
    <text evidence="11">The sequence shown here is derived from an EMBL/GenBank/DDBJ whole genome shotgun (WGS) entry which is preliminary data.</text>
</comment>
<evidence type="ECO:0000313" key="12">
    <source>
        <dbReference type="Proteomes" id="UP000178526"/>
    </source>
</evidence>
<dbReference type="Proteomes" id="UP000178526">
    <property type="component" value="Unassembled WGS sequence"/>
</dbReference>
<evidence type="ECO:0000256" key="8">
    <source>
        <dbReference type="HAMAP-Rule" id="MF_02204"/>
    </source>
</evidence>
<gene>
    <name evidence="8" type="primary">pal</name>
    <name evidence="11" type="ORF">A2042_04305</name>
</gene>
<keyword evidence="6 8" id="KW-0449">Lipoprotein</keyword>
<evidence type="ECO:0000256" key="1">
    <source>
        <dbReference type="ARBA" id="ARBA00022618"/>
    </source>
</evidence>
<dbReference type="SUPFAM" id="SSF103088">
    <property type="entry name" value="OmpA-like"/>
    <property type="match status" value="1"/>
</dbReference>
<accession>A0A1F7RCE1</accession>
<feature type="domain" description="OmpA-like" evidence="10">
    <location>
        <begin position="78"/>
        <end position="193"/>
    </location>
</feature>
<dbReference type="PANTHER" id="PTHR30329:SF21">
    <property type="entry name" value="LIPOPROTEIN YIAD-RELATED"/>
    <property type="match status" value="1"/>
</dbReference>
<evidence type="ECO:0000256" key="2">
    <source>
        <dbReference type="ARBA" id="ARBA00022729"/>
    </source>
</evidence>
<dbReference type="InterPro" id="IPR050330">
    <property type="entry name" value="Bact_OuterMem_StrucFunc"/>
</dbReference>
<proteinExistence type="inferred from homology"/>
<keyword evidence="3 8" id="KW-0472">Membrane</keyword>
<evidence type="ECO:0000256" key="4">
    <source>
        <dbReference type="ARBA" id="ARBA00023139"/>
    </source>
</evidence>
<protein>
    <recommendedName>
        <fullName evidence="8">Peptidoglycan-associated lipoprotein</fullName>
        <shortName evidence="8">PAL</shortName>
    </recommendedName>
</protein>
<dbReference type="PROSITE" id="PS51123">
    <property type="entry name" value="OMPA_2"/>
    <property type="match status" value="1"/>
</dbReference>
<reference evidence="11 12" key="1">
    <citation type="journal article" date="2016" name="Nat. Commun.">
        <title>Thousands of microbial genomes shed light on interconnected biogeochemical processes in an aquifer system.</title>
        <authorList>
            <person name="Anantharaman K."/>
            <person name="Brown C.T."/>
            <person name="Hug L.A."/>
            <person name="Sharon I."/>
            <person name="Castelle C.J."/>
            <person name="Probst A.J."/>
            <person name="Thomas B.C."/>
            <person name="Singh A."/>
            <person name="Wilkins M.J."/>
            <person name="Karaoz U."/>
            <person name="Brodie E.L."/>
            <person name="Williams K.H."/>
            <person name="Hubbard S.S."/>
            <person name="Banfield J.F."/>
        </authorList>
    </citation>
    <scope>NUCLEOTIDE SEQUENCE [LARGE SCALE GENOMIC DNA]</scope>
</reference>
<dbReference type="PANTHER" id="PTHR30329">
    <property type="entry name" value="STATOR ELEMENT OF FLAGELLAR MOTOR COMPLEX"/>
    <property type="match status" value="1"/>
</dbReference>
<dbReference type="NCBIfam" id="TIGR02802">
    <property type="entry name" value="Pal_lipo"/>
    <property type="match status" value="1"/>
</dbReference>
<dbReference type="CDD" id="cd07185">
    <property type="entry name" value="OmpA_C-like"/>
    <property type="match status" value="1"/>
</dbReference>
<keyword evidence="4 8" id="KW-0564">Palmitate</keyword>
<dbReference type="InterPro" id="IPR014169">
    <property type="entry name" value="Pal_lipo_C"/>
</dbReference>
<evidence type="ECO:0000256" key="7">
    <source>
        <dbReference type="ARBA" id="ARBA00023306"/>
    </source>
</evidence>
<evidence type="ECO:0000313" key="11">
    <source>
        <dbReference type="EMBL" id="OGL39216.1"/>
    </source>
</evidence>
<dbReference type="PRINTS" id="PR01021">
    <property type="entry name" value="OMPADOMAIN"/>
</dbReference>
<dbReference type="HAMAP" id="MF_02204">
    <property type="entry name" value="Pal"/>
    <property type="match status" value="1"/>
</dbReference>
<feature type="compositionally biased region" description="Basic and acidic residues" evidence="9">
    <location>
        <begin position="52"/>
        <end position="66"/>
    </location>
</feature>
<dbReference type="InterPro" id="IPR036737">
    <property type="entry name" value="OmpA-like_sf"/>
</dbReference>
<dbReference type="InterPro" id="IPR006665">
    <property type="entry name" value="OmpA-like"/>
</dbReference>
<evidence type="ECO:0000256" key="5">
    <source>
        <dbReference type="ARBA" id="ARBA00023237"/>
    </source>
</evidence>
<keyword evidence="1" id="KW-0132">Cell division</keyword>
<dbReference type="InterPro" id="IPR039001">
    <property type="entry name" value="Pal"/>
</dbReference>
<dbReference type="InterPro" id="IPR006664">
    <property type="entry name" value="OMP_bac"/>
</dbReference>
<evidence type="ECO:0000256" key="6">
    <source>
        <dbReference type="ARBA" id="ARBA00023288"/>
    </source>
</evidence>
<keyword evidence="5 8" id="KW-0998">Cell outer membrane</keyword>
<dbReference type="GO" id="GO:0051301">
    <property type="term" value="P:cell division"/>
    <property type="evidence" value="ECO:0007669"/>
    <property type="project" value="UniProtKB-KW"/>
</dbReference>
<dbReference type="EMBL" id="MGDB01000125">
    <property type="protein sequence ID" value="OGL39216.1"/>
    <property type="molecule type" value="Genomic_DNA"/>
</dbReference>